<dbReference type="InterPro" id="IPR058625">
    <property type="entry name" value="MdtA-like_BSH"/>
</dbReference>
<dbReference type="Gene3D" id="2.40.30.170">
    <property type="match status" value="1"/>
</dbReference>
<sequence>MQQKRKWMVGGAVVAVALGAAVAMGVGKKGADKAADGKPPEPVMSFAANEVAKPQLLALVNSIDFSGPLVAPDTAIVRAKAAGTLLKLQVSEGSRVRAGQALGTLDLADLTARLNERLATAESARAQLAQADRTHQNNLRLADQQFISPSAVDASKAALDSARAQHAAALSQVETVRIGLRDAALVAPISGIVAKRHVVPGEKVSAEQQVLTIVDLASLEMAGTVGTHEVPQLSVGMPVTMKVEGMSEPIRGVLSRIAPAADVGTRSIGVAVKVPNPGEKLRAGQYATARVALANGAAQLTVPTAAIGSASGQQFVWTVEGGKLLRRTVTTGRRDASLGLTEVLEGLKPDVMVLAMRFENLREGGEAKLTGAAAPAASVSAPASSAAASASAPAASSAS</sequence>
<reference evidence="5 6" key="1">
    <citation type="submission" date="2024-04" db="EMBL/GenBank/DDBJ databases">
        <title>Novel species of the genus Ideonella isolated from streams.</title>
        <authorList>
            <person name="Lu H."/>
        </authorList>
    </citation>
    <scope>NUCLEOTIDE SEQUENCE [LARGE SCALE GENOMIC DNA]</scope>
    <source>
        <strain evidence="5 6">LYT19W</strain>
    </source>
</reference>
<protein>
    <submittedName>
        <fullName evidence="5">Efflux RND transporter periplasmic adaptor subunit</fullName>
    </submittedName>
</protein>
<dbReference type="EMBL" id="JBBUTI010000014">
    <property type="protein sequence ID" value="MEK8048145.1"/>
    <property type="molecule type" value="Genomic_DNA"/>
</dbReference>
<dbReference type="Gene3D" id="2.40.420.20">
    <property type="match status" value="1"/>
</dbReference>
<dbReference type="PANTHER" id="PTHR30469">
    <property type="entry name" value="MULTIDRUG RESISTANCE PROTEIN MDTA"/>
    <property type="match status" value="1"/>
</dbReference>
<evidence type="ECO:0000313" key="6">
    <source>
        <dbReference type="Proteomes" id="UP001379945"/>
    </source>
</evidence>
<evidence type="ECO:0000313" key="5">
    <source>
        <dbReference type="EMBL" id="MEK8048145.1"/>
    </source>
</evidence>
<name>A0ABU9C8C7_9BURK</name>
<feature type="domain" description="CusB-like beta-barrel" evidence="3">
    <location>
        <begin position="229"/>
        <end position="292"/>
    </location>
</feature>
<dbReference type="Pfam" id="PF25917">
    <property type="entry name" value="BSH_RND"/>
    <property type="match status" value="1"/>
</dbReference>
<evidence type="ECO:0000259" key="3">
    <source>
        <dbReference type="Pfam" id="PF25954"/>
    </source>
</evidence>
<comment type="caution">
    <text evidence="5">The sequence shown here is derived from an EMBL/GenBank/DDBJ whole genome shotgun (WGS) entry which is preliminary data.</text>
</comment>
<organism evidence="5 6">
    <name type="scientific">Ideonella margarita</name>
    <dbReference type="NCBI Taxonomy" id="2984191"/>
    <lineage>
        <taxon>Bacteria</taxon>
        <taxon>Pseudomonadati</taxon>
        <taxon>Pseudomonadota</taxon>
        <taxon>Betaproteobacteria</taxon>
        <taxon>Burkholderiales</taxon>
        <taxon>Sphaerotilaceae</taxon>
        <taxon>Ideonella</taxon>
    </lineage>
</organism>
<dbReference type="Gene3D" id="2.40.50.100">
    <property type="match status" value="1"/>
</dbReference>
<dbReference type="InterPro" id="IPR058649">
    <property type="entry name" value="CzcB_C"/>
</dbReference>
<dbReference type="PANTHER" id="PTHR30469:SF15">
    <property type="entry name" value="HLYD FAMILY OF SECRETION PROTEINS"/>
    <property type="match status" value="1"/>
</dbReference>
<evidence type="ECO:0000259" key="4">
    <source>
        <dbReference type="Pfam" id="PF25975"/>
    </source>
</evidence>
<proteinExistence type="inferred from homology"/>
<dbReference type="SUPFAM" id="SSF111369">
    <property type="entry name" value="HlyD-like secretion proteins"/>
    <property type="match status" value="1"/>
</dbReference>
<evidence type="ECO:0000256" key="1">
    <source>
        <dbReference type="ARBA" id="ARBA00009477"/>
    </source>
</evidence>
<accession>A0ABU9C8C7</accession>
<keyword evidence="6" id="KW-1185">Reference proteome</keyword>
<dbReference type="RefSeq" id="WP_341400458.1">
    <property type="nucleotide sequence ID" value="NZ_JBBUTI010000014.1"/>
</dbReference>
<feature type="domain" description="CzcB-like C-terminal circularly permuted SH3-like" evidence="4">
    <location>
        <begin position="300"/>
        <end position="352"/>
    </location>
</feature>
<dbReference type="NCBIfam" id="TIGR01730">
    <property type="entry name" value="RND_mfp"/>
    <property type="match status" value="1"/>
</dbReference>
<feature type="domain" description="Multidrug resistance protein MdtA-like barrel-sandwich hybrid" evidence="2">
    <location>
        <begin position="74"/>
        <end position="215"/>
    </location>
</feature>
<dbReference type="Pfam" id="PF25975">
    <property type="entry name" value="CzcB_C"/>
    <property type="match status" value="1"/>
</dbReference>
<gene>
    <name evidence="5" type="ORF">AACH00_17465</name>
</gene>
<dbReference type="Gene3D" id="1.10.287.470">
    <property type="entry name" value="Helix hairpin bin"/>
    <property type="match status" value="1"/>
</dbReference>
<dbReference type="Pfam" id="PF25954">
    <property type="entry name" value="Beta-barrel_RND_2"/>
    <property type="match status" value="1"/>
</dbReference>
<dbReference type="Proteomes" id="UP001379945">
    <property type="component" value="Unassembled WGS sequence"/>
</dbReference>
<comment type="similarity">
    <text evidence="1">Belongs to the membrane fusion protein (MFP) (TC 8.A.1) family.</text>
</comment>
<evidence type="ECO:0000259" key="2">
    <source>
        <dbReference type="Pfam" id="PF25917"/>
    </source>
</evidence>
<dbReference type="InterPro" id="IPR058792">
    <property type="entry name" value="Beta-barrel_RND_2"/>
</dbReference>
<dbReference type="InterPro" id="IPR006143">
    <property type="entry name" value="RND_pump_MFP"/>
</dbReference>